<dbReference type="Gene3D" id="3.60.21.10">
    <property type="match status" value="1"/>
</dbReference>
<reference evidence="3" key="1">
    <citation type="journal article" date="2019" name="Int. J. Syst. Evol. Microbiol.">
        <title>The Global Catalogue of Microorganisms (GCM) 10K type strain sequencing project: providing services to taxonomists for standard genome sequencing and annotation.</title>
        <authorList>
            <consortium name="The Broad Institute Genomics Platform"/>
            <consortium name="The Broad Institute Genome Sequencing Center for Infectious Disease"/>
            <person name="Wu L."/>
            <person name="Ma J."/>
        </authorList>
    </citation>
    <scope>NUCLEOTIDE SEQUENCE [LARGE SCALE GENOMIC DNA]</scope>
    <source>
        <strain evidence="3">CGMCC 1.6784</strain>
    </source>
</reference>
<proteinExistence type="predicted"/>
<gene>
    <name evidence="2" type="ORF">GCM10011349_03980</name>
</gene>
<accession>A0ABQ2JB92</accession>
<dbReference type="InterPro" id="IPR004843">
    <property type="entry name" value="Calcineurin-like_PHP"/>
</dbReference>
<dbReference type="InterPro" id="IPR029052">
    <property type="entry name" value="Metallo-depent_PP-like"/>
</dbReference>
<keyword evidence="3" id="KW-1185">Reference proteome</keyword>
<protein>
    <submittedName>
        <fullName evidence="2">Metallophosphoesterase</fullName>
    </submittedName>
</protein>
<organism evidence="2 3">
    <name type="scientific">Novosphingobium indicum</name>
    <dbReference type="NCBI Taxonomy" id="462949"/>
    <lineage>
        <taxon>Bacteria</taxon>
        <taxon>Pseudomonadati</taxon>
        <taxon>Pseudomonadota</taxon>
        <taxon>Alphaproteobacteria</taxon>
        <taxon>Sphingomonadales</taxon>
        <taxon>Sphingomonadaceae</taxon>
        <taxon>Novosphingobium</taxon>
    </lineage>
</organism>
<name>A0ABQ2JB92_9SPHN</name>
<evidence type="ECO:0000313" key="2">
    <source>
        <dbReference type="EMBL" id="GGN41674.1"/>
    </source>
</evidence>
<dbReference type="InterPro" id="IPR050126">
    <property type="entry name" value="Ap4A_hydrolase"/>
</dbReference>
<dbReference type="PANTHER" id="PTHR42850">
    <property type="entry name" value="METALLOPHOSPHOESTERASE"/>
    <property type="match status" value="1"/>
</dbReference>
<dbReference type="SUPFAM" id="SSF56300">
    <property type="entry name" value="Metallo-dependent phosphatases"/>
    <property type="match status" value="1"/>
</dbReference>
<dbReference type="Pfam" id="PF00149">
    <property type="entry name" value="Metallophos"/>
    <property type="match status" value="1"/>
</dbReference>
<evidence type="ECO:0000259" key="1">
    <source>
        <dbReference type="Pfam" id="PF00149"/>
    </source>
</evidence>
<dbReference type="Proteomes" id="UP000605099">
    <property type="component" value="Unassembled WGS sequence"/>
</dbReference>
<dbReference type="PANTHER" id="PTHR42850:SF4">
    <property type="entry name" value="ZINC-DEPENDENT ENDOPOLYPHOSPHATASE"/>
    <property type="match status" value="1"/>
</dbReference>
<evidence type="ECO:0000313" key="3">
    <source>
        <dbReference type="Proteomes" id="UP000605099"/>
    </source>
</evidence>
<sequence>MQQTSNDVWTFCHYCTHGSSRLVSDCGRAYTALQRMLAKIRHILGRSPAMPTPSVPTGERVYAIGDIHGRIDLFEDLIRMIEEDDAGRRRAHTTIVLLGDLIDRGHDSAAVVARAREWSKTREIEFLQGNHEEMLLLSRTKTESLRGFLKFGGRETIQSYGVDAETIMAASIEELQALMNEAIPQDDFDFLDSFKKMVRIGDYLFVHAGIRPSTPIEHQLGQDCRWIREPFLSHKGSFGACVIHGHTITEEPEVCANRIGIDTGAFVHGTLTAIGLEGTERWFLQARDHEVPAEETTAVA</sequence>
<feature type="domain" description="Calcineurin-like phosphoesterase" evidence="1">
    <location>
        <begin position="60"/>
        <end position="247"/>
    </location>
</feature>
<dbReference type="EMBL" id="BMLK01000002">
    <property type="protein sequence ID" value="GGN41674.1"/>
    <property type="molecule type" value="Genomic_DNA"/>
</dbReference>
<comment type="caution">
    <text evidence="2">The sequence shown here is derived from an EMBL/GenBank/DDBJ whole genome shotgun (WGS) entry which is preliminary data.</text>
</comment>